<evidence type="ECO:0000313" key="2">
    <source>
        <dbReference type="Proteomes" id="UP000022433"/>
    </source>
</evidence>
<accession>A0AAN4N3I3</accession>
<dbReference type="Proteomes" id="UP000022433">
    <property type="component" value="Unassembled WGS sequence"/>
</dbReference>
<comment type="caution">
    <text evidence="1">The sequence shown here is derived from an EMBL/GenBank/DDBJ whole genome shotgun (WGS) entry which is preliminary data.</text>
</comment>
<dbReference type="AlphaFoldDB" id="A0AAN4N3I3"/>
<reference evidence="1 2" key="1">
    <citation type="submission" date="2014-02" db="EMBL/GenBank/DDBJ databases">
        <authorList>
            <person name="Sears C."/>
            <person name="Carroll K."/>
            <person name="Sack B.R."/>
            <person name="Qadri F."/>
            <person name="Myers L.L."/>
            <person name="Chung G.-T."/>
            <person name="Escheverria P."/>
            <person name="Fraser C.M."/>
            <person name="Sadzewicz L."/>
            <person name="Shefchek K.A."/>
            <person name="Tallon L."/>
            <person name="Das S.P."/>
            <person name="Daugherty S."/>
            <person name="Mongodin E.F."/>
        </authorList>
    </citation>
    <scope>NUCLEOTIDE SEQUENCE [LARGE SCALE GENOMIC DNA]</scope>
    <source>
        <strain evidence="1 2">1007-1-F #10</strain>
    </source>
</reference>
<proteinExistence type="predicted"/>
<dbReference type="EMBL" id="JGEA01000005">
    <property type="protein sequence ID" value="EYA16404.1"/>
    <property type="molecule type" value="Genomic_DNA"/>
</dbReference>
<protein>
    <submittedName>
        <fullName evidence="1">Uncharacterized protein</fullName>
    </submittedName>
</protein>
<name>A0AAN4N3I3_BACFG</name>
<gene>
    <name evidence="1" type="ORF">M104_0554</name>
</gene>
<organism evidence="1 2">
    <name type="scientific">Bacteroides fragilis str. 1007-1-F #10</name>
    <dbReference type="NCBI Taxonomy" id="1339295"/>
    <lineage>
        <taxon>Bacteria</taxon>
        <taxon>Pseudomonadati</taxon>
        <taxon>Bacteroidota</taxon>
        <taxon>Bacteroidia</taxon>
        <taxon>Bacteroidales</taxon>
        <taxon>Bacteroidaceae</taxon>
        <taxon>Bacteroides</taxon>
    </lineage>
</organism>
<sequence>MGKGSCFSPFFFTAGTPREQSRDYASTEPGFLVGRACVPTQRRLIRQLETVALSTLPTASGPTPPDKIRKV</sequence>
<dbReference type="RefSeq" id="WP_196245571.1">
    <property type="nucleotide sequence ID" value="NZ_JGEA01000005.1"/>
</dbReference>
<evidence type="ECO:0000313" key="1">
    <source>
        <dbReference type="EMBL" id="EYA16404.1"/>
    </source>
</evidence>